<organism evidence="2 3">
    <name type="scientific">Phycomyces blakesleeanus (strain ATCC 8743b / DSM 1359 / FGSC 10004 / NBRC 33097 / NRRL 1555)</name>
    <dbReference type="NCBI Taxonomy" id="763407"/>
    <lineage>
        <taxon>Eukaryota</taxon>
        <taxon>Fungi</taxon>
        <taxon>Fungi incertae sedis</taxon>
        <taxon>Mucoromycota</taxon>
        <taxon>Mucoromycotina</taxon>
        <taxon>Mucoromycetes</taxon>
        <taxon>Mucorales</taxon>
        <taxon>Phycomycetaceae</taxon>
        <taxon>Phycomyces</taxon>
    </lineage>
</organism>
<name>A0A167L5N9_PHYB8</name>
<protein>
    <submittedName>
        <fullName evidence="2">Uncharacterized protein</fullName>
    </submittedName>
</protein>
<dbReference type="EMBL" id="KV440991">
    <property type="protein sequence ID" value="OAD69649.1"/>
    <property type="molecule type" value="Genomic_DNA"/>
</dbReference>
<dbReference type="AlphaFoldDB" id="A0A167L5N9"/>
<evidence type="ECO:0000313" key="2">
    <source>
        <dbReference type="EMBL" id="OAD69649.1"/>
    </source>
</evidence>
<keyword evidence="1" id="KW-1133">Transmembrane helix</keyword>
<dbReference type="RefSeq" id="XP_018287689.1">
    <property type="nucleotide sequence ID" value="XM_018436764.1"/>
</dbReference>
<gene>
    <name evidence="2" type="ORF">PHYBLDRAFT_172282</name>
</gene>
<dbReference type="InParanoid" id="A0A167L5N9"/>
<sequence>MRLVFRHKDNNAPESIDRCFIAIQSLKCLNIFTSKHKQTMVIDLYRTCNSGTFYCTFVRRSGYNKHTRVSGYDGVVWLTVSSKKNERHSQPIAALYQEILRKKKTNGEIDESKFETRWTSGVEKSRVHQRTRVFSTCMMMMVTGYTSIWLWLPYIDSIKVFFIRIRWWWWWWWWWYLSICDNAQRHQNSFSPMPQNGNLETKDLKLVYSDRNFQYTECASRQLLAIQFIDFFKVYLHF</sequence>
<keyword evidence="3" id="KW-1185">Reference proteome</keyword>
<proteinExistence type="predicted"/>
<dbReference type="VEuPathDB" id="FungiDB:PHYBLDRAFT_172282"/>
<dbReference type="GeneID" id="28997670"/>
<dbReference type="Proteomes" id="UP000077315">
    <property type="component" value="Unassembled WGS sequence"/>
</dbReference>
<evidence type="ECO:0000313" key="3">
    <source>
        <dbReference type="Proteomes" id="UP000077315"/>
    </source>
</evidence>
<evidence type="ECO:0000256" key="1">
    <source>
        <dbReference type="SAM" id="Phobius"/>
    </source>
</evidence>
<keyword evidence="1" id="KW-0812">Transmembrane</keyword>
<feature type="transmembrane region" description="Helical" evidence="1">
    <location>
        <begin position="133"/>
        <end position="152"/>
    </location>
</feature>
<reference evidence="3" key="1">
    <citation type="submission" date="2015-06" db="EMBL/GenBank/DDBJ databases">
        <title>Expansion of signal transduction pathways in fungi by whole-genome duplication.</title>
        <authorList>
            <consortium name="DOE Joint Genome Institute"/>
            <person name="Corrochano L.M."/>
            <person name="Kuo A."/>
            <person name="Marcet-Houben M."/>
            <person name="Polaino S."/>
            <person name="Salamov A."/>
            <person name="Villalobos J.M."/>
            <person name="Alvarez M.I."/>
            <person name="Avalos J."/>
            <person name="Benito E.P."/>
            <person name="Benoit I."/>
            <person name="Burger G."/>
            <person name="Camino L.P."/>
            <person name="Canovas D."/>
            <person name="Cerda-Olmedo E."/>
            <person name="Cheng J.-F."/>
            <person name="Dominguez A."/>
            <person name="Elias M."/>
            <person name="Eslava A.P."/>
            <person name="Glaser F."/>
            <person name="Grimwood J."/>
            <person name="Gutierrez G."/>
            <person name="Heitman J."/>
            <person name="Henrissat B."/>
            <person name="Iturriaga E.A."/>
            <person name="Lang B.F."/>
            <person name="Lavin J.L."/>
            <person name="Lee S."/>
            <person name="Li W."/>
            <person name="Lindquist E."/>
            <person name="Lopez-Garcia S."/>
            <person name="Luque E.M."/>
            <person name="Marcos A.T."/>
            <person name="Martin J."/>
            <person name="McCluskey K."/>
            <person name="Medina H.R."/>
            <person name="Miralles-Duran A."/>
            <person name="Miyazaki A."/>
            <person name="Munoz-Torres E."/>
            <person name="Oguiza J.A."/>
            <person name="Ohm R."/>
            <person name="Olmedo M."/>
            <person name="Orejas M."/>
            <person name="Ortiz-Castellanos L."/>
            <person name="Pisabarro A.G."/>
            <person name="Rodriguez-Romero J."/>
            <person name="Ruiz-Herrera J."/>
            <person name="Ruiz-Vazquez R."/>
            <person name="Sanz C."/>
            <person name="Schackwitz W."/>
            <person name="Schmutz J."/>
            <person name="Shahriari M."/>
            <person name="Shelest E."/>
            <person name="Silva-Franco F."/>
            <person name="Soanes D."/>
            <person name="Syed K."/>
            <person name="Tagua V.G."/>
            <person name="Talbot N.J."/>
            <person name="Thon M."/>
            <person name="De vries R.P."/>
            <person name="Wiebenga A."/>
            <person name="Yadav J.S."/>
            <person name="Braun E.L."/>
            <person name="Baker S."/>
            <person name="Garre V."/>
            <person name="Horwitz B."/>
            <person name="Torres-Martinez S."/>
            <person name="Idnurm A."/>
            <person name="Herrera-Estrella A."/>
            <person name="Gabaldon T."/>
            <person name="Grigoriev I.V."/>
        </authorList>
    </citation>
    <scope>NUCLEOTIDE SEQUENCE [LARGE SCALE GENOMIC DNA]</scope>
    <source>
        <strain evidence="3">NRRL 1555(-)</strain>
    </source>
</reference>
<keyword evidence="1" id="KW-0472">Membrane</keyword>
<accession>A0A167L5N9</accession>